<dbReference type="Gene3D" id="4.10.240.10">
    <property type="entry name" value="Zn(2)-C6 fungal-type DNA-binding domain"/>
    <property type="match status" value="1"/>
</dbReference>
<dbReference type="CDD" id="cd00067">
    <property type="entry name" value="GAL4"/>
    <property type="match status" value="1"/>
</dbReference>
<dbReference type="GO" id="GO:0003677">
    <property type="term" value="F:DNA binding"/>
    <property type="evidence" value="ECO:0007669"/>
    <property type="project" value="UniProtKB-KW"/>
</dbReference>
<proteinExistence type="inferred from homology"/>
<dbReference type="Proteomes" id="UP000000707">
    <property type="component" value="Unassembled WGS sequence"/>
</dbReference>
<evidence type="ECO:0000313" key="10">
    <source>
        <dbReference type="EMBL" id="EGV65596.1"/>
    </source>
</evidence>
<dbReference type="HOGENOM" id="CLU_016574_7_1_1"/>
<dbReference type="OrthoDB" id="2740448at2759"/>
<evidence type="ECO:0000256" key="7">
    <source>
        <dbReference type="ARBA" id="ARBA00023163"/>
    </source>
</evidence>
<evidence type="ECO:0000256" key="3">
    <source>
        <dbReference type="ARBA" id="ARBA00022723"/>
    </source>
</evidence>
<dbReference type="GO" id="GO:0005634">
    <property type="term" value="C:nucleus"/>
    <property type="evidence" value="ECO:0007669"/>
    <property type="project" value="UniProtKB-SubCell"/>
</dbReference>
<dbReference type="InterPro" id="IPR050797">
    <property type="entry name" value="Carb_Metab_Trans_Reg"/>
</dbReference>
<gene>
    <name evidence="10" type="ORF">CANTEDRAFT_112475</name>
</gene>
<dbReference type="STRING" id="590646.G3AZJ5"/>
<dbReference type="PROSITE" id="PS50048">
    <property type="entry name" value="ZN2_CY6_FUNGAL_2"/>
    <property type="match status" value="1"/>
</dbReference>
<dbReference type="Pfam" id="PF00172">
    <property type="entry name" value="Zn_clus"/>
    <property type="match status" value="1"/>
</dbReference>
<feature type="domain" description="Zn(2)-C6 fungal-type" evidence="9">
    <location>
        <begin position="28"/>
        <end position="57"/>
    </location>
</feature>
<keyword evidence="3" id="KW-0479">Metal-binding</keyword>
<dbReference type="PANTHER" id="PTHR31668">
    <property type="entry name" value="GLUCOSE TRANSPORT TRANSCRIPTION REGULATOR RGT1-RELATED-RELATED"/>
    <property type="match status" value="1"/>
</dbReference>
<dbReference type="PANTHER" id="PTHR31668:SF18">
    <property type="entry name" value="MALTOSE FERMENTATION REGULATORY PROTEIN MAL13-RELATED"/>
    <property type="match status" value="1"/>
</dbReference>
<keyword evidence="4" id="KW-0862">Zinc</keyword>
<keyword evidence="11" id="KW-1185">Reference proteome</keyword>
<evidence type="ECO:0000256" key="4">
    <source>
        <dbReference type="ARBA" id="ARBA00022833"/>
    </source>
</evidence>
<evidence type="ECO:0000259" key="9">
    <source>
        <dbReference type="PROSITE" id="PS50048"/>
    </source>
</evidence>
<dbReference type="GO" id="GO:0008270">
    <property type="term" value="F:zinc ion binding"/>
    <property type="evidence" value="ECO:0007669"/>
    <property type="project" value="InterPro"/>
</dbReference>
<evidence type="ECO:0000313" key="11">
    <source>
        <dbReference type="Proteomes" id="UP000000707"/>
    </source>
</evidence>
<evidence type="ECO:0000256" key="8">
    <source>
        <dbReference type="ARBA" id="ARBA00023242"/>
    </source>
</evidence>
<keyword evidence="5" id="KW-0805">Transcription regulation</keyword>
<keyword evidence="8" id="KW-0539">Nucleus</keyword>
<dbReference type="eggNOG" id="ENOG502S2FW">
    <property type="taxonomic scope" value="Eukaryota"/>
</dbReference>
<evidence type="ECO:0000256" key="6">
    <source>
        <dbReference type="ARBA" id="ARBA00023125"/>
    </source>
</evidence>
<dbReference type="SMART" id="SM00066">
    <property type="entry name" value="GAL4"/>
    <property type="match status" value="1"/>
</dbReference>
<comment type="subcellular location">
    <subcellularLocation>
        <location evidence="1">Nucleus</location>
    </subcellularLocation>
</comment>
<keyword evidence="7" id="KW-0804">Transcription</keyword>
<dbReference type="AlphaFoldDB" id="G3AZJ5"/>
<name>G3AZJ5_CANTC</name>
<dbReference type="CDD" id="cd12148">
    <property type="entry name" value="fungal_TF_MHR"/>
    <property type="match status" value="1"/>
</dbReference>
<dbReference type="EMBL" id="GL996512">
    <property type="protein sequence ID" value="EGV65596.1"/>
    <property type="molecule type" value="Genomic_DNA"/>
</dbReference>
<dbReference type="GO" id="GO:0000981">
    <property type="term" value="F:DNA-binding transcription factor activity, RNA polymerase II-specific"/>
    <property type="evidence" value="ECO:0007669"/>
    <property type="project" value="InterPro"/>
</dbReference>
<accession>G3AZJ5</accession>
<comment type="similarity">
    <text evidence="2">Belongs to the MAL13 family.</text>
</comment>
<sequence length="546" mass="62237">MKSQWKCLNLGNYTNKANGRRRQKYTTPCDACANSKIKCDSNLPCSRCSRLKKSCTFKRKKRPTGDPHPIDSPENQQYESATALEVFSNTGNWGTGFGVYTLGSAEEIISKEILLPFIDIYWKWYYGNWPILPARSLSTRCQSLNPTSTTPASIDNVLCYSLSCAVAAAIANQLTFLKSDNPINFDLEHIDIDRLIQESVRARNLINYRALPSVDNILISFFQYIYYVNVEGYMDSGLLCMKEAIDIAQIFRMRHWRMKQGHSTLEMHSLSKIHYMLLISERYMCIEQNLPVCLESSLPLPTSDLDENPSLLAGFQELVKCFALVDRSFFDNLISYTTKQTNYLSASHSNWFPRRSWIKTINSKLKDIQIVHACGETQMMNVTLSKHWMRALVWNLSHENNFTTDVQPEHYLSYKHPVSIARDFLDETSSLSSFAFESNGPGLCVKLLEITCRVADSITITGDLGALPVLQTMFDLVLQYKSDITISRSIYLKVKSVLQKASSSFNEFPAFNLDLFDLQIPSIVSSPYSNLAMSRKEEQSETLHNH</sequence>
<dbReference type="PROSITE" id="PS00463">
    <property type="entry name" value="ZN2_CY6_FUNGAL_1"/>
    <property type="match status" value="1"/>
</dbReference>
<dbReference type="SUPFAM" id="SSF57701">
    <property type="entry name" value="Zn2/Cys6 DNA-binding domain"/>
    <property type="match status" value="1"/>
</dbReference>
<organism evidence="11">
    <name type="scientific">Candida tenuis (strain ATCC 10573 / BCRC 21748 / CBS 615 / JCM 9827 / NBRC 10315 / NRRL Y-1498 / VKM Y-70)</name>
    <name type="common">Yeast</name>
    <name type="synonym">Yamadazyma tenuis</name>
    <dbReference type="NCBI Taxonomy" id="590646"/>
    <lineage>
        <taxon>Eukaryota</taxon>
        <taxon>Fungi</taxon>
        <taxon>Dikarya</taxon>
        <taxon>Ascomycota</taxon>
        <taxon>Saccharomycotina</taxon>
        <taxon>Pichiomycetes</taxon>
        <taxon>Debaryomycetaceae</taxon>
        <taxon>Yamadazyma</taxon>
    </lineage>
</organism>
<dbReference type="InterPro" id="IPR036864">
    <property type="entry name" value="Zn2-C6_fun-type_DNA-bd_sf"/>
</dbReference>
<reference evidence="10 11" key="1">
    <citation type="journal article" date="2011" name="Proc. Natl. Acad. Sci. U.S.A.">
        <title>Comparative genomics of xylose-fermenting fungi for enhanced biofuel production.</title>
        <authorList>
            <person name="Wohlbach D.J."/>
            <person name="Kuo A."/>
            <person name="Sato T.K."/>
            <person name="Potts K.M."/>
            <person name="Salamov A.A."/>
            <person name="LaButti K.M."/>
            <person name="Sun H."/>
            <person name="Clum A."/>
            <person name="Pangilinan J.L."/>
            <person name="Lindquist E.A."/>
            <person name="Lucas S."/>
            <person name="Lapidus A."/>
            <person name="Jin M."/>
            <person name="Gunawan C."/>
            <person name="Balan V."/>
            <person name="Dale B.E."/>
            <person name="Jeffries T.W."/>
            <person name="Zinkel R."/>
            <person name="Barry K.W."/>
            <person name="Grigoriev I.V."/>
            <person name="Gasch A.P."/>
        </authorList>
    </citation>
    <scope>NUCLEOTIDE SEQUENCE [LARGE SCALE GENOMIC DNA]</scope>
    <source>
        <strain evidence="11">ATCC 10573 / BCRC 21748 / CBS 615 / JCM 9827 / NBRC 10315 / NRRL Y-1498 / VKM Y-70</strain>
    </source>
</reference>
<keyword evidence="6" id="KW-0238">DNA-binding</keyword>
<protein>
    <recommendedName>
        <fullName evidence="9">Zn(2)-C6 fungal-type domain-containing protein</fullName>
    </recommendedName>
</protein>
<dbReference type="InterPro" id="IPR001138">
    <property type="entry name" value="Zn2Cys6_DnaBD"/>
</dbReference>
<evidence type="ECO:0000256" key="2">
    <source>
        <dbReference type="ARBA" id="ARBA00009382"/>
    </source>
</evidence>
<evidence type="ECO:0000256" key="5">
    <source>
        <dbReference type="ARBA" id="ARBA00023015"/>
    </source>
</evidence>
<evidence type="ECO:0000256" key="1">
    <source>
        <dbReference type="ARBA" id="ARBA00004123"/>
    </source>
</evidence>